<comment type="similarity">
    <text evidence="1">Belongs to the short-chain dehydrogenases/reductases (SDR) family.</text>
</comment>
<dbReference type="Pfam" id="PF00106">
    <property type="entry name" value="adh_short"/>
    <property type="match status" value="1"/>
</dbReference>
<dbReference type="GO" id="GO:0016491">
    <property type="term" value="F:oxidoreductase activity"/>
    <property type="evidence" value="ECO:0007669"/>
    <property type="project" value="UniProtKB-KW"/>
</dbReference>
<dbReference type="AlphaFoldDB" id="A0AAD7AHB1"/>
<protein>
    <submittedName>
        <fullName evidence="3">Uncharacterized protein</fullName>
    </submittedName>
</protein>
<evidence type="ECO:0000256" key="2">
    <source>
        <dbReference type="ARBA" id="ARBA00023002"/>
    </source>
</evidence>
<dbReference type="Proteomes" id="UP001218218">
    <property type="component" value="Unassembled WGS sequence"/>
</dbReference>
<sequence>MALPTFSFSTTAEEVATALGDRISGKNVLITGTSIKGLGFETARAIAKHANLVIMTGYDAERLKISEDAIKKEIPSANIRPLVLDLSSMAAIRAAAAEVNAYPEPLHILINNAAALLGPFKLSIDGLESQIAINHVGHFLFTKLLTPKLLASKTTTGFTPRVIFLSSGAHAFCDGVDLDAIEHPSAETYDIGQSYYRSKAANILTARELAKRARGALVAFSVHPGAIYTNITAKEESREYLQSIGILDPDGQPARNPPFQYKTIPQGAATTVVAAFDPRIEATPGAYLADCVEDNAAVAPHSADPVMAEKLWALTEKLIGEPFVFT</sequence>
<evidence type="ECO:0000313" key="4">
    <source>
        <dbReference type="Proteomes" id="UP001218218"/>
    </source>
</evidence>
<dbReference type="InterPro" id="IPR002347">
    <property type="entry name" value="SDR_fam"/>
</dbReference>
<evidence type="ECO:0000313" key="3">
    <source>
        <dbReference type="EMBL" id="KAJ7358592.1"/>
    </source>
</evidence>
<dbReference type="Gene3D" id="3.40.50.720">
    <property type="entry name" value="NAD(P)-binding Rossmann-like Domain"/>
    <property type="match status" value="1"/>
</dbReference>
<dbReference type="PANTHER" id="PTHR24320">
    <property type="entry name" value="RETINOL DEHYDROGENASE"/>
    <property type="match status" value="1"/>
</dbReference>
<comment type="caution">
    <text evidence="3">The sequence shown here is derived from an EMBL/GenBank/DDBJ whole genome shotgun (WGS) entry which is preliminary data.</text>
</comment>
<name>A0AAD7AHB1_9AGAR</name>
<dbReference type="SUPFAM" id="SSF51735">
    <property type="entry name" value="NAD(P)-binding Rossmann-fold domains"/>
    <property type="match status" value="1"/>
</dbReference>
<reference evidence="3" key="1">
    <citation type="submission" date="2023-03" db="EMBL/GenBank/DDBJ databases">
        <title>Massive genome expansion in bonnet fungi (Mycena s.s.) driven by repeated elements and novel gene families across ecological guilds.</title>
        <authorList>
            <consortium name="Lawrence Berkeley National Laboratory"/>
            <person name="Harder C.B."/>
            <person name="Miyauchi S."/>
            <person name="Viragh M."/>
            <person name="Kuo A."/>
            <person name="Thoen E."/>
            <person name="Andreopoulos B."/>
            <person name="Lu D."/>
            <person name="Skrede I."/>
            <person name="Drula E."/>
            <person name="Henrissat B."/>
            <person name="Morin E."/>
            <person name="Kohler A."/>
            <person name="Barry K."/>
            <person name="LaButti K."/>
            <person name="Morin E."/>
            <person name="Salamov A."/>
            <person name="Lipzen A."/>
            <person name="Mereny Z."/>
            <person name="Hegedus B."/>
            <person name="Baldrian P."/>
            <person name="Stursova M."/>
            <person name="Weitz H."/>
            <person name="Taylor A."/>
            <person name="Grigoriev I.V."/>
            <person name="Nagy L.G."/>
            <person name="Martin F."/>
            <person name="Kauserud H."/>
        </authorList>
    </citation>
    <scope>NUCLEOTIDE SEQUENCE</scope>
    <source>
        <strain evidence="3">CBHHK002</strain>
    </source>
</reference>
<keyword evidence="4" id="KW-1185">Reference proteome</keyword>
<organism evidence="3 4">
    <name type="scientific">Mycena albidolilacea</name>
    <dbReference type="NCBI Taxonomy" id="1033008"/>
    <lineage>
        <taxon>Eukaryota</taxon>
        <taxon>Fungi</taxon>
        <taxon>Dikarya</taxon>
        <taxon>Basidiomycota</taxon>
        <taxon>Agaricomycotina</taxon>
        <taxon>Agaricomycetes</taxon>
        <taxon>Agaricomycetidae</taxon>
        <taxon>Agaricales</taxon>
        <taxon>Marasmiineae</taxon>
        <taxon>Mycenaceae</taxon>
        <taxon>Mycena</taxon>
    </lineage>
</organism>
<dbReference type="InterPro" id="IPR036291">
    <property type="entry name" value="NAD(P)-bd_dom_sf"/>
</dbReference>
<proteinExistence type="inferred from homology"/>
<evidence type="ECO:0000256" key="1">
    <source>
        <dbReference type="ARBA" id="ARBA00006484"/>
    </source>
</evidence>
<dbReference type="PANTHER" id="PTHR24320:SF283">
    <property type="entry name" value="RETINOL DEHYDROGENASE 11"/>
    <property type="match status" value="1"/>
</dbReference>
<gene>
    <name evidence="3" type="ORF">DFH08DRAFT_735225</name>
</gene>
<accession>A0AAD7AHB1</accession>
<keyword evidence="2" id="KW-0560">Oxidoreductase</keyword>
<dbReference type="EMBL" id="JARIHO010000007">
    <property type="protein sequence ID" value="KAJ7358592.1"/>
    <property type="molecule type" value="Genomic_DNA"/>
</dbReference>